<reference evidence="6 7" key="1">
    <citation type="submission" date="2019-12" db="EMBL/GenBank/DDBJ databases">
        <title>Nesterenkonia muleiensis sp. nov., a novel actinobacterium isolated from sap of Populus euphratica.</title>
        <authorList>
            <person name="Wang R."/>
        </authorList>
    </citation>
    <scope>NUCLEOTIDE SEQUENCE [LARGE SCALE GENOMIC DNA]</scope>
    <source>
        <strain evidence="6 7">F10</strain>
    </source>
</reference>
<evidence type="ECO:0000256" key="2">
    <source>
        <dbReference type="ARBA" id="ARBA00022692"/>
    </source>
</evidence>
<organism evidence="6 7">
    <name type="scientific">Nesterenkonia alkaliphila</name>
    <dbReference type="NCBI Taxonomy" id="1463631"/>
    <lineage>
        <taxon>Bacteria</taxon>
        <taxon>Bacillati</taxon>
        <taxon>Actinomycetota</taxon>
        <taxon>Actinomycetes</taxon>
        <taxon>Micrococcales</taxon>
        <taxon>Micrococcaceae</taxon>
        <taxon>Nesterenkonia</taxon>
    </lineage>
</organism>
<dbReference type="GO" id="GO:0005886">
    <property type="term" value="C:plasma membrane"/>
    <property type="evidence" value="ECO:0007669"/>
    <property type="project" value="UniProtKB-ARBA"/>
</dbReference>
<dbReference type="AlphaFoldDB" id="A0A7K1UJD8"/>
<keyword evidence="2 5" id="KW-0812">Transmembrane</keyword>
<feature type="transmembrane region" description="Helical" evidence="5">
    <location>
        <begin position="101"/>
        <end position="127"/>
    </location>
</feature>
<protein>
    <submittedName>
        <fullName evidence="6">Energy-coupling factor transporter transmembrane protein EcfT</fullName>
    </submittedName>
</protein>
<evidence type="ECO:0000256" key="5">
    <source>
        <dbReference type="SAM" id="Phobius"/>
    </source>
</evidence>
<keyword evidence="7" id="KW-1185">Reference proteome</keyword>
<dbReference type="EMBL" id="WRPM01000069">
    <property type="protein sequence ID" value="MVT26605.1"/>
    <property type="molecule type" value="Genomic_DNA"/>
</dbReference>
<evidence type="ECO:0000256" key="1">
    <source>
        <dbReference type="ARBA" id="ARBA00004141"/>
    </source>
</evidence>
<evidence type="ECO:0000313" key="7">
    <source>
        <dbReference type="Proteomes" id="UP000460157"/>
    </source>
</evidence>
<comment type="caution">
    <text evidence="6">The sequence shown here is derived from an EMBL/GenBank/DDBJ whole genome shotgun (WGS) entry which is preliminary data.</text>
</comment>
<dbReference type="Pfam" id="PF02361">
    <property type="entry name" value="CbiQ"/>
    <property type="match status" value="1"/>
</dbReference>
<dbReference type="Proteomes" id="UP000460157">
    <property type="component" value="Unassembled WGS sequence"/>
</dbReference>
<evidence type="ECO:0000256" key="4">
    <source>
        <dbReference type="ARBA" id="ARBA00023136"/>
    </source>
</evidence>
<evidence type="ECO:0000256" key="3">
    <source>
        <dbReference type="ARBA" id="ARBA00022989"/>
    </source>
</evidence>
<comment type="subcellular location">
    <subcellularLocation>
        <location evidence="1">Membrane</location>
        <topology evidence="1">Multi-pass membrane protein</topology>
    </subcellularLocation>
</comment>
<feature type="transmembrane region" description="Helical" evidence="5">
    <location>
        <begin position="70"/>
        <end position="89"/>
    </location>
</feature>
<keyword evidence="4 5" id="KW-0472">Membrane</keyword>
<feature type="transmembrane region" description="Helical" evidence="5">
    <location>
        <begin position="47"/>
        <end position="64"/>
    </location>
</feature>
<dbReference type="OrthoDB" id="509049at2"/>
<feature type="transmembrane region" description="Helical" evidence="5">
    <location>
        <begin position="23"/>
        <end position="40"/>
    </location>
</feature>
<proteinExistence type="predicted"/>
<accession>A0A7K1UJD8</accession>
<name>A0A7K1UJD8_9MICC</name>
<keyword evidence="3 5" id="KW-1133">Transmembrane helix</keyword>
<dbReference type="InterPro" id="IPR003339">
    <property type="entry name" value="ABC/ECF_trnsptr_transmembrane"/>
</dbReference>
<gene>
    <name evidence="6" type="ORF">GNZ21_09585</name>
</gene>
<sequence length="205" mass="21767">MPAREQVLGRRAPGNGFLHRSPAGLKVAMLALFTALVLVAREPVVSAGGVVLVLLTALAAQVPLRMLLALLRRLWLLLVVLAALQLLLNDPLTGAEVLSRILATLLAAQLLILTTAPAELVAVLRVLLAPLRVLGLEPGRVALAALVMLRSIPFLADQFRMAGRQAAARGLERNLKARTLPLLLGAVEHARDTGRALSARGIDQV</sequence>
<evidence type="ECO:0000313" key="6">
    <source>
        <dbReference type="EMBL" id="MVT26605.1"/>
    </source>
</evidence>